<dbReference type="EMBL" id="BLXT01006199">
    <property type="protein sequence ID" value="GFO29764.1"/>
    <property type="molecule type" value="Genomic_DNA"/>
</dbReference>
<comment type="caution">
    <text evidence="2">The sequence shown here is derived from an EMBL/GenBank/DDBJ whole genome shotgun (WGS) entry which is preliminary data.</text>
</comment>
<evidence type="ECO:0000313" key="2">
    <source>
        <dbReference type="EMBL" id="GFO29764.1"/>
    </source>
</evidence>
<feature type="region of interest" description="Disordered" evidence="1">
    <location>
        <begin position="1"/>
        <end position="24"/>
    </location>
</feature>
<dbReference type="AlphaFoldDB" id="A0AAV4CB12"/>
<gene>
    <name evidence="2" type="ORF">PoB_005626900</name>
</gene>
<dbReference type="Proteomes" id="UP000735302">
    <property type="component" value="Unassembled WGS sequence"/>
</dbReference>
<reference evidence="2 3" key="1">
    <citation type="journal article" date="2021" name="Elife">
        <title>Chloroplast acquisition without the gene transfer in kleptoplastic sea slugs, Plakobranchus ocellatus.</title>
        <authorList>
            <person name="Maeda T."/>
            <person name="Takahashi S."/>
            <person name="Yoshida T."/>
            <person name="Shimamura S."/>
            <person name="Takaki Y."/>
            <person name="Nagai Y."/>
            <person name="Toyoda A."/>
            <person name="Suzuki Y."/>
            <person name="Arimoto A."/>
            <person name="Ishii H."/>
            <person name="Satoh N."/>
            <person name="Nishiyama T."/>
            <person name="Hasebe M."/>
            <person name="Maruyama T."/>
            <person name="Minagawa J."/>
            <person name="Obokata J."/>
            <person name="Shigenobu S."/>
        </authorList>
    </citation>
    <scope>NUCLEOTIDE SEQUENCE [LARGE SCALE GENOMIC DNA]</scope>
</reference>
<sequence length="91" mass="9936">MISGFQGPPSGQGDGGGARTCDRRIPAELRADSLATVPPTPYSVNHPIPPLGAQFVMWNAGWCKNLDSLHCRREGNRREERKPPLGFPLVE</sequence>
<protein>
    <submittedName>
        <fullName evidence="2">Uncharacterized protein</fullName>
    </submittedName>
</protein>
<accession>A0AAV4CB12</accession>
<name>A0AAV4CB12_9GAST</name>
<evidence type="ECO:0000256" key="1">
    <source>
        <dbReference type="SAM" id="MobiDB-lite"/>
    </source>
</evidence>
<keyword evidence="3" id="KW-1185">Reference proteome</keyword>
<evidence type="ECO:0000313" key="3">
    <source>
        <dbReference type="Proteomes" id="UP000735302"/>
    </source>
</evidence>
<organism evidence="2 3">
    <name type="scientific">Plakobranchus ocellatus</name>
    <dbReference type="NCBI Taxonomy" id="259542"/>
    <lineage>
        <taxon>Eukaryota</taxon>
        <taxon>Metazoa</taxon>
        <taxon>Spiralia</taxon>
        <taxon>Lophotrochozoa</taxon>
        <taxon>Mollusca</taxon>
        <taxon>Gastropoda</taxon>
        <taxon>Heterobranchia</taxon>
        <taxon>Euthyneura</taxon>
        <taxon>Panpulmonata</taxon>
        <taxon>Sacoglossa</taxon>
        <taxon>Placobranchoidea</taxon>
        <taxon>Plakobranchidae</taxon>
        <taxon>Plakobranchus</taxon>
    </lineage>
</organism>
<proteinExistence type="predicted"/>